<keyword evidence="2" id="KW-1185">Reference proteome</keyword>
<dbReference type="AlphaFoldDB" id="A0AA90NHS3"/>
<dbReference type="EMBL" id="JAUTIX010000004">
    <property type="protein sequence ID" value="MDP0398591.1"/>
    <property type="molecule type" value="Genomic_DNA"/>
</dbReference>
<dbReference type="Gene3D" id="1.10.357.10">
    <property type="entry name" value="Tetracycline Repressor, domain 2"/>
    <property type="match status" value="1"/>
</dbReference>
<accession>A0AA90NHS3</accession>
<reference evidence="1" key="1">
    <citation type="submission" date="2023-08" db="EMBL/GenBank/DDBJ databases">
        <title>The draft genome of Tsukamurella strandjordii strain 050030.</title>
        <authorList>
            <person name="Zhao F."/>
            <person name="Feng Y."/>
            <person name="Zong Z."/>
        </authorList>
    </citation>
    <scope>NUCLEOTIDE SEQUENCE</scope>
    <source>
        <strain evidence="1">050030</strain>
    </source>
</reference>
<comment type="caution">
    <text evidence="1">The sequence shown here is derived from an EMBL/GenBank/DDBJ whole genome shotgun (WGS) entry which is preliminary data.</text>
</comment>
<dbReference type="Proteomes" id="UP001178281">
    <property type="component" value="Unassembled WGS sequence"/>
</dbReference>
<name>A0AA90NHS3_9ACTN</name>
<dbReference type="RefSeq" id="WP_305111424.1">
    <property type="nucleotide sequence ID" value="NZ_JAUTIX010000004.1"/>
</dbReference>
<dbReference type="InterPro" id="IPR009057">
    <property type="entry name" value="Homeodomain-like_sf"/>
</dbReference>
<organism evidence="1 2">
    <name type="scientific">Tsukamurella strandjordii</name>
    <dbReference type="NCBI Taxonomy" id="147577"/>
    <lineage>
        <taxon>Bacteria</taxon>
        <taxon>Bacillati</taxon>
        <taxon>Actinomycetota</taxon>
        <taxon>Actinomycetes</taxon>
        <taxon>Mycobacteriales</taxon>
        <taxon>Tsukamurellaceae</taxon>
        <taxon>Tsukamurella</taxon>
    </lineage>
</organism>
<evidence type="ECO:0000313" key="1">
    <source>
        <dbReference type="EMBL" id="MDP0398591.1"/>
    </source>
</evidence>
<evidence type="ECO:0008006" key="3">
    <source>
        <dbReference type="Google" id="ProtNLM"/>
    </source>
</evidence>
<protein>
    <recommendedName>
        <fullName evidence="3">TetR family transcriptional regulator</fullName>
    </recommendedName>
</protein>
<proteinExistence type="predicted"/>
<gene>
    <name evidence="1" type="ORF">Q7X28_11685</name>
</gene>
<dbReference type="SUPFAM" id="SSF46689">
    <property type="entry name" value="Homeodomain-like"/>
    <property type="match status" value="1"/>
</dbReference>
<sequence>MTDTAADGRRYNGVSAEARRDERRARFLDAALTVAARDGVAAVSARALCAESGLHARYFREAFASSDEALEAAFDGFTLAVIGSATEEIAAVPADAPDALIRRVRAGVHACLVAMEADPRRAALLVGADTHTGLHARREALVDLLVAAMAAQAKEMLDDPPDDHDALLSARLIAVGGLHLGIAARSGRIPATTEQVEDIMVASILGNRDLAAVLRQVRGGSD</sequence>
<evidence type="ECO:0000313" key="2">
    <source>
        <dbReference type="Proteomes" id="UP001178281"/>
    </source>
</evidence>